<dbReference type="EMBL" id="UZAU01000267">
    <property type="status" value="NOT_ANNOTATED_CDS"/>
    <property type="molecule type" value="Genomic_DNA"/>
</dbReference>
<evidence type="ECO:0000256" key="2">
    <source>
        <dbReference type="SAM" id="MobiDB-lite"/>
    </source>
</evidence>
<feature type="domain" description="CCHC-type" evidence="3">
    <location>
        <begin position="194"/>
        <end position="207"/>
    </location>
</feature>
<feature type="compositionally biased region" description="Basic residues" evidence="2">
    <location>
        <begin position="422"/>
        <end position="434"/>
    </location>
</feature>
<evidence type="ECO:0000313" key="4">
    <source>
        <dbReference type="EnsemblPlants" id="cds.evm.model.03.816"/>
    </source>
</evidence>
<dbReference type="GO" id="GO:0008270">
    <property type="term" value="F:zinc ion binding"/>
    <property type="evidence" value="ECO:0007669"/>
    <property type="project" value="UniProtKB-KW"/>
</dbReference>
<dbReference type="InterPro" id="IPR000477">
    <property type="entry name" value="RT_dom"/>
</dbReference>
<dbReference type="InterPro" id="IPR025836">
    <property type="entry name" value="Zn_knuckle_CX2CX4HX4C"/>
</dbReference>
<reference evidence="4" key="1">
    <citation type="submission" date="2018-11" db="EMBL/GenBank/DDBJ databases">
        <authorList>
            <person name="Grassa J C."/>
        </authorList>
    </citation>
    <scope>NUCLEOTIDE SEQUENCE [LARGE SCALE GENOMIC DNA]</scope>
</reference>
<evidence type="ECO:0000256" key="1">
    <source>
        <dbReference type="PROSITE-ProRule" id="PRU00047"/>
    </source>
</evidence>
<dbReference type="GO" id="GO:0003676">
    <property type="term" value="F:nucleic acid binding"/>
    <property type="evidence" value="ECO:0007669"/>
    <property type="project" value="InterPro"/>
</dbReference>
<reference evidence="4" key="2">
    <citation type="submission" date="2021-03" db="UniProtKB">
        <authorList>
            <consortium name="EnsemblPlants"/>
        </authorList>
    </citation>
    <scope>IDENTIFICATION</scope>
</reference>
<evidence type="ECO:0000313" key="5">
    <source>
        <dbReference type="Proteomes" id="UP000596661"/>
    </source>
</evidence>
<sequence length="1023" mass="116680">MLSCEKSLPEGMPNTPEITMDDLLSRTHNLSVLDEDEWEVNEEGREAVEKLCAIGRLISNRPMSRSLLRTILGRVWGISEKNWGVEIKFTIKESMFLVFSFKSTQDLNRILTKNHWFLNNGTLILERMNQLPTDWERDLIEVQKADIPRIVAKGFFTFKVWCDINKPLCPGFLFPSDGRKIWLPFRYDRLPFICFNCGRLGHEARGCSGPIQTVEDDSGNRVPSFGIWLQVNDKSIYPSSSKFNFIDLDNPFVLSKSKSWNIGNGTAMSDSDNLFSPKVLEKEGTRPSESMIMEKAPGDTTAKQPSNPISAIQKEKGKGKIDINGNLQWVMEESSMGDSGSIGRIDQKVRQLGQARIKDTSPGRRTCPKTFFNDSQATNVVQESKTSDHVMESLITNDLNLVDVPINYATGLNVHTQEDNNKKRRNITPKRVKNKGLGNPWTLNSLNSHVKDYHPEMIFLSETRLSSAAMEFVRVKLGFTGFYGSPDPGGRTESWKLMKRLQPMFNGAWVCGGDFNEITKQSEKKGGGPKPEYLMRNFRSTISSCLLREVETEGGDFTWCNKRSKNLVFEKLDRVLCNADWLKKFKVTKVSLLNWWNSNHRPLILSAQMGNRDKATNHKWGYRFHFEQAWAENEECQRIIKAFWDCKVLNNPLHSLSHRITSCGKKLSVWNIQQKKDLNTRTKELKAKLEVLSKSVGQDNWITLQSLEHDLNCVEEKREIYWKQRSRALWLKHGDRNTKSFHFKASHRRKKNTNNGLFNEKLQWCTKEEDISAIAIQYFRHLYSSSNRGLNTKNILSRCVPNRISLAENKSLMEPFTAEEVKLALFQIHPLKAPGKDGLPGLFFQKYWDMVGQEVTAACLKSTFLEGRIIHDNAILGFESLHSMRKGRCGNGAKMALKLDMSKAYNKVEWDFLEAMMSCLGYEDDWITKIMNCVRSVSYSILINGSAKGKVVLARGLRQGDPLSPFLFLICSEGLSCLINEAERAGKIHGLKFGAMDQRLSHLLYADNSLVFMEATLEEGQAL</sequence>
<keyword evidence="1" id="KW-0862">Zinc</keyword>
<organism evidence="4 5">
    <name type="scientific">Cannabis sativa</name>
    <name type="common">Hemp</name>
    <name type="synonym">Marijuana</name>
    <dbReference type="NCBI Taxonomy" id="3483"/>
    <lineage>
        <taxon>Eukaryota</taxon>
        <taxon>Viridiplantae</taxon>
        <taxon>Streptophyta</taxon>
        <taxon>Embryophyta</taxon>
        <taxon>Tracheophyta</taxon>
        <taxon>Spermatophyta</taxon>
        <taxon>Magnoliopsida</taxon>
        <taxon>eudicotyledons</taxon>
        <taxon>Gunneridae</taxon>
        <taxon>Pentapetalae</taxon>
        <taxon>rosids</taxon>
        <taxon>fabids</taxon>
        <taxon>Rosales</taxon>
        <taxon>Cannabaceae</taxon>
        <taxon>Cannabis</taxon>
    </lineage>
</organism>
<dbReference type="PANTHER" id="PTHR46890:SF48">
    <property type="entry name" value="RNA-DIRECTED DNA POLYMERASE"/>
    <property type="match status" value="1"/>
</dbReference>
<dbReference type="SUPFAM" id="SSF56219">
    <property type="entry name" value="DNase I-like"/>
    <property type="match status" value="1"/>
</dbReference>
<dbReference type="SUPFAM" id="SSF56672">
    <property type="entry name" value="DNA/RNA polymerases"/>
    <property type="match status" value="1"/>
</dbReference>
<protein>
    <recommendedName>
        <fullName evidence="3">CCHC-type domain-containing protein</fullName>
    </recommendedName>
</protein>
<dbReference type="InterPro" id="IPR052343">
    <property type="entry name" value="Retrotransposon-Effector_Assoc"/>
</dbReference>
<keyword evidence="1" id="KW-0863">Zinc-finger</keyword>
<evidence type="ECO:0000259" key="3">
    <source>
        <dbReference type="PROSITE" id="PS50158"/>
    </source>
</evidence>
<proteinExistence type="predicted"/>
<accession>A0A803PAJ5</accession>
<dbReference type="InterPro" id="IPR043502">
    <property type="entry name" value="DNA/RNA_pol_sf"/>
</dbReference>
<name>A0A803PAJ5_CANSA</name>
<dbReference type="EnsemblPlants" id="evm.model.03.816">
    <property type="protein sequence ID" value="cds.evm.model.03.816"/>
    <property type="gene ID" value="evm.TU.03.816"/>
</dbReference>
<dbReference type="Pfam" id="PF00078">
    <property type="entry name" value="RVT_1"/>
    <property type="match status" value="1"/>
</dbReference>
<keyword evidence="5" id="KW-1185">Reference proteome</keyword>
<dbReference type="Proteomes" id="UP000596661">
    <property type="component" value="Chromosome 3"/>
</dbReference>
<dbReference type="Gramene" id="evm.model.03.816">
    <property type="protein sequence ID" value="cds.evm.model.03.816"/>
    <property type="gene ID" value="evm.TU.03.816"/>
</dbReference>
<dbReference type="Pfam" id="PF14392">
    <property type="entry name" value="zf-CCHC_4"/>
    <property type="match status" value="1"/>
</dbReference>
<dbReference type="InterPro" id="IPR001878">
    <property type="entry name" value="Znf_CCHC"/>
</dbReference>
<dbReference type="AlphaFoldDB" id="A0A803PAJ5"/>
<dbReference type="Gene3D" id="3.60.10.10">
    <property type="entry name" value="Endonuclease/exonuclease/phosphatase"/>
    <property type="match status" value="1"/>
</dbReference>
<dbReference type="PROSITE" id="PS50158">
    <property type="entry name" value="ZF_CCHC"/>
    <property type="match status" value="1"/>
</dbReference>
<feature type="region of interest" description="Disordered" evidence="2">
    <location>
        <begin position="418"/>
        <end position="439"/>
    </location>
</feature>
<dbReference type="PANTHER" id="PTHR46890">
    <property type="entry name" value="NON-LTR RETROLELEMENT REVERSE TRANSCRIPTASE-LIKE PROTEIN-RELATED"/>
    <property type="match status" value="1"/>
</dbReference>
<dbReference type="InterPro" id="IPR036691">
    <property type="entry name" value="Endo/exonu/phosph_ase_sf"/>
</dbReference>
<keyword evidence="1" id="KW-0479">Metal-binding</keyword>